<dbReference type="InterPro" id="IPR003890">
    <property type="entry name" value="MIF4G-like_typ-3"/>
</dbReference>
<organism evidence="6">
    <name type="scientific">Lotharella oceanica</name>
    <dbReference type="NCBI Taxonomy" id="641309"/>
    <lineage>
        <taxon>Eukaryota</taxon>
        <taxon>Sar</taxon>
        <taxon>Rhizaria</taxon>
        <taxon>Cercozoa</taxon>
        <taxon>Chlorarachniophyceae</taxon>
        <taxon>Lotharella</taxon>
    </lineage>
</organism>
<dbReference type="EMBL" id="HBHP01034238">
    <property type="protein sequence ID" value="CAD9777067.1"/>
    <property type="molecule type" value="Transcribed_RNA"/>
</dbReference>
<dbReference type="GO" id="GO:0016281">
    <property type="term" value="C:eukaryotic translation initiation factor 4F complex"/>
    <property type="evidence" value="ECO:0007669"/>
    <property type="project" value="TreeGrafter"/>
</dbReference>
<accession>A0A7S2U253</accession>
<dbReference type="GO" id="GO:0003743">
    <property type="term" value="F:translation initiation factor activity"/>
    <property type="evidence" value="ECO:0007669"/>
    <property type="project" value="UniProtKB-KW"/>
</dbReference>
<reference evidence="6" key="1">
    <citation type="submission" date="2021-01" db="EMBL/GenBank/DDBJ databases">
        <authorList>
            <person name="Corre E."/>
            <person name="Pelletier E."/>
            <person name="Niang G."/>
            <person name="Scheremetjew M."/>
            <person name="Finn R."/>
            <person name="Kale V."/>
            <person name="Holt S."/>
            <person name="Cochrane G."/>
            <person name="Meng A."/>
            <person name="Brown T."/>
            <person name="Cohen L."/>
        </authorList>
    </citation>
    <scope>NUCLEOTIDE SEQUENCE</scope>
    <source>
        <strain evidence="6">CCMP622</strain>
    </source>
</reference>
<comment type="similarity">
    <text evidence="1">Belongs to the eukaryotic initiation factor 4G family.</text>
</comment>
<evidence type="ECO:0000256" key="3">
    <source>
        <dbReference type="ARBA" id="ARBA00022917"/>
    </source>
</evidence>
<gene>
    <name evidence="6" type="ORF">LSP00402_LOCUS21083</name>
</gene>
<dbReference type="Gene3D" id="1.25.40.180">
    <property type="match status" value="1"/>
</dbReference>
<dbReference type="PANTHER" id="PTHR23253:SF9">
    <property type="entry name" value="EUKARYOTIC TRANSLATION INITIATION FACTOR 4 GAMMA 2"/>
    <property type="match status" value="1"/>
</dbReference>
<dbReference type="SUPFAM" id="SSF48371">
    <property type="entry name" value="ARM repeat"/>
    <property type="match status" value="1"/>
</dbReference>
<evidence type="ECO:0000256" key="1">
    <source>
        <dbReference type="ARBA" id="ARBA00005775"/>
    </source>
</evidence>
<evidence type="ECO:0000256" key="2">
    <source>
        <dbReference type="ARBA" id="ARBA00022540"/>
    </source>
</evidence>
<dbReference type="AlphaFoldDB" id="A0A7S2U253"/>
<name>A0A7S2U253_9EUKA</name>
<keyword evidence="2" id="KW-0396">Initiation factor</keyword>
<evidence type="ECO:0000259" key="5">
    <source>
        <dbReference type="Pfam" id="PF02854"/>
    </source>
</evidence>
<dbReference type="Pfam" id="PF02854">
    <property type="entry name" value="MIF4G"/>
    <property type="match status" value="1"/>
</dbReference>
<protein>
    <recommendedName>
        <fullName evidence="5">MIF4G domain-containing protein</fullName>
    </recommendedName>
</protein>
<dbReference type="PANTHER" id="PTHR23253">
    <property type="entry name" value="EUKARYOTIC TRANSLATION INITIATION FACTOR 4 GAMMA"/>
    <property type="match status" value="1"/>
</dbReference>
<evidence type="ECO:0000313" key="6">
    <source>
        <dbReference type="EMBL" id="CAD9777067.1"/>
    </source>
</evidence>
<dbReference type="GO" id="GO:0003729">
    <property type="term" value="F:mRNA binding"/>
    <property type="evidence" value="ECO:0007669"/>
    <property type="project" value="TreeGrafter"/>
</dbReference>
<keyword evidence="3" id="KW-0648">Protein biosynthesis</keyword>
<proteinExistence type="inferred from homology"/>
<evidence type="ECO:0000256" key="4">
    <source>
        <dbReference type="SAM" id="MobiDB-lite"/>
    </source>
</evidence>
<feature type="region of interest" description="Disordered" evidence="4">
    <location>
        <begin position="71"/>
        <end position="92"/>
    </location>
</feature>
<sequence length="217" mass="25013">MSSKLRIDLIASLILKKAIAQREHVSACAEFCVALNLKTKVSAGVSDNFQEFRRILLNKCQNEFNSLIKTRKHQEAMERESDEDEQKPLGEHKKANKKRTLGLVRFIGEIYLKKLLVFRVIKYCIARLSQSIDQHPIKSDFIEPLCELLKTIGNTIEKKENEGGYVDSLFERLEDLSNELAENETLECRHGSIIIRDVIALRQSGWEESNNEDNDHR</sequence>
<dbReference type="InterPro" id="IPR016024">
    <property type="entry name" value="ARM-type_fold"/>
</dbReference>
<feature type="domain" description="MIF4G" evidence="5">
    <location>
        <begin position="8"/>
        <end position="176"/>
    </location>
</feature>